<name>A0A940S1Z7_9RHOB</name>
<keyword evidence="1" id="KW-0732">Signal</keyword>
<feature type="signal peptide" evidence="1">
    <location>
        <begin position="1"/>
        <end position="20"/>
    </location>
</feature>
<dbReference type="EMBL" id="JAGISH010000016">
    <property type="protein sequence ID" value="MBP0484698.1"/>
    <property type="molecule type" value="Genomic_DNA"/>
</dbReference>
<comment type="caution">
    <text evidence="2">The sequence shown here is derived from an EMBL/GenBank/DDBJ whole genome shotgun (WGS) entry which is preliminary data.</text>
</comment>
<keyword evidence="3" id="KW-1185">Reference proteome</keyword>
<feature type="chain" id="PRO_5037713045" evidence="1">
    <location>
        <begin position="21"/>
        <end position="224"/>
    </location>
</feature>
<dbReference type="AlphaFoldDB" id="A0A940S1Z7"/>
<dbReference type="RefSeq" id="WP_209363282.1">
    <property type="nucleotide sequence ID" value="NZ_JAGISH010000016.1"/>
</dbReference>
<sequence>MRNTLIAALFLAIPLTPALAAEQLDGKATYDLLFREHTLDDVEPGQTLTYTRAVSNTLNPAAAERDSGQIEMSFDKERALMAVLELKREDDKHRGLGRFPASVGNPMIMFFYESVVRDMAESAGGSPFYIRNRVKDSLVKSSEVIAGEAEVDGKVIPTQSVTLRPFENDPNADRMKGFDELELEVVMSDEVPGWYVSLTASVPGEGKAPTYLSEIDFRALEAAQ</sequence>
<accession>A0A940S1Z7</accession>
<evidence type="ECO:0000313" key="3">
    <source>
        <dbReference type="Proteomes" id="UP000675940"/>
    </source>
</evidence>
<organism evidence="2 3">
    <name type="scientific">Sagittula salina</name>
    <dbReference type="NCBI Taxonomy" id="2820268"/>
    <lineage>
        <taxon>Bacteria</taxon>
        <taxon>Pseudomonadati</taxon>
        <taxon>Pseudomonadota</taxon>
        <taxon>Alphaproteobacteria</taxon>
        <taxon>Rhodobacterales</taxon>
        <taxon>Roseobacteraceae</taxon>
        <taxon>Sagittula</taxon>
    </lineage>
</organism>
<evidence type="ECO:0000313" key="2">
    <source>
        <dbReference type="EMBL" id="MBP0484698.1"/>
    </source>
</evidence>
<gene>
    <name evidence="2" type="ORF">J5474_19675</name>
</gene>
<evidence type="ECO:0000256" key="1">
    <source>
        <dbReference type="SAM" id="SignalP"/>
    </source>
</evidence>
<reference evidence="2" key="1">
    <citation type="submission" date="2021-03" db="EMBL/GenBank/DDBJ databases">
        <title>Sagittula salina sp. nov. strain M10.9X isolated from the marine waste.</title>
        <authorList>
            <person name="Satari L."/>
            <person name="Molina-Menor E."/>
            <person name="Vidal-Verdu A."/>
            <person name="Pascual J."/>
            <person name="Pereto J."/>
            <person name="Porcar M."/>
        </authorList>
    </citation>
    <scope>NUCLEOTIDE SEQUENCE</scope>
    <source>
        <strain evidence="2">M10.9X</strain>
    </source>
</reference>
<protein>
    <submittedName>
        <fullName evidence="2">Uncharacterized protein</fullName>
    </submittedName>
</protein>
<dbReference type="Proteomes" id="UP000675940">
    <property type="component" value="Unassembled WGS sequence"/>
</dbReference>
<proteinExistence type="predicted"/>